<proteinExistence type="predicted"/>
<gene>
    <name evidence="2" type="ORF">BJ095_10524</name>
</gene>
<accession>A0A318TRK5</accession>
<dbReference type="Proteomes" id="UP000247416">
    <property type="component" value="Unassembled WGS sequence"/>
</dbReference>
<keyword evidence="3" id="KW-1185">Reference proteome</keyword>
<dbReference type="AlphaFoldDB" id="A0A318TRK5"/>
<name>A0A318TRK5_9BACL</name>
<protein>
    <recommendedName>
        <fullName evidence="1">KANL3/Tex30 alpha/beta hydrolase-like domain-containing protein</fullName>
    </recommendedName>
</protein>
<dbReference type="InterPro" id="IPR046879">
    <property type="entry name" value="KANL3/Tex30_Abhydrolase"/>
</dbReference>
<dbReference type="PIRSF" id="PIRSF033634">
    <property type="entry name" value="UCP033634"/>
    <property type="match status" value="1"/>
</dbReference>
<dbReference type="Pfam" id="PF20408">
    <property type="entry name" value="Abhydrolase_11"/>
    <property type="match status" value="1"/>
</dbReference>
<organism evidence="2 3">
    <name type="scientific">Ureibacillus chungkukjangi</name>
    <dbReference type="NCBI Taxonomy" id="1202712"/>
    <lineage>
        <taxon>Bacteria</taxon>
        <taxon>Bacillati</taxon>
        <taxon>Bacillota</taxon>
        <taxon>Bacilli</taxon>
        <taxon>Bacillales</taxon>
        <taxon>Caryophanaceae</taxon>
        <taxon>Ureibacillus</taxon>
    </lineage>
</organism>
<reference evidence="2 3" key="1">
    <citation type="submission" date="2018-06" db="EMBL/GenBank/DDBJ databases">
        <title>Genomic Encyclopedia of Archaeal and Bacterial Type Strains, Phase II (KMG-II): from individual species to whole genera.</title>
        <authorList>
            <person name="Goeker M."/>
        </authorList>
    </citation>
    <scope>NUCLEOTIDE SEQUENCE [LARGE SCALE GENOMIC DNA]</scope>
    <source>
        <strain evidence="2 3">KACC 16626</strain>
    </source>
</reference>
<dbReference type="SUPFAM" id="SSF53474">
    <property type="entry name" value="alpha/beta-Hydrolases"/>
    <property type="match status" value="1"/>
</dbReference>
<dbReference type="InterPro" id="IPR029058">
    <property type="entry name" value="AB_hydrolase_fold"/>
</dbReference>
<sequence length="212" mass="24433">MQVSNREIYHKGKVIKFTHIKLGSKTICFMFSGSGYNYDKPLFYYSTMKMIENNIDIVHIHYSYDEQTLKKSIEELSKIMLEDIDQVISTVLFNGDYKETIFLGKSLGTIPIANSLMKREEYLNSKMILFTPLLNFGKIFDPVLISQHKGLLVIGDRDPHYNAENINRLTKETNLKIEVVQDANHSLDIVEFDTSKSINALSKIMKNVQNIL</sequence>
<comment type="caution">
    <text evidence="2">The sequence shown here is derived from an EMBL/GenBank/DDBJ whole genome shotgun (WGS) entry which is preliminary data.</text>
</comment>
<evidence type="ECO:0000313" key="2">
    <source>
        <dbReference type="EMBL" id="PYF07234.1"/>
    </source>
</evidence>
<evidence type="ECO:0000259" key="1">
    <source>
        <dbReference type="Pfam" id="PF20408"/>
    </source>
</evidence>
<dbReference type="Gene3D" id="3.40.50.1820">
    <property type="entry name" value="alpha/beta hydrolase"/>
    <property type="match status" value="1"/>
</dbReference>
<dbReference type="EMBL" id="QJTJ01000005">
    <property type="protein sequence ID" value="PYF07234.1"/>
    <property type="molecule type" value="Genomic_DNA"/>
</dbReference>
<feature type="domain" description="KANL3/Tex30 alpha/beta hydrolase-like" evidence="1">
    <location>
        <begin position="32"/>
        <end position="209"/>
    </location>
</feature>
<evidence type="ECO:0000313" key="3">
    <source>
        <dbReference type="Proteomes" id="UP000247416"/>
    </source>
</evidence>
<dbReference type="OrthoDB" id="1908495at2"/>
<dbReference type="ESTHER" id="9baci-a0a318trk5">
    <property type="family name" value="UCP033634"/>
</dbReference>
<dbReference type="InterPro" id="IPR017018">
    <property type="entry name" value="UCP033634"/>
</dbReference>
<dbReference type="RefSeq" id="WP_107933188.1">
    <property type="nucleotide sequence ID" value="NZ_CP085009.1"/>
</dbReference>